<accession>A0A940P751</accession>
<proteinExistence type="predicted"/>
<keyword evidence="1" id="KW-0812">Transmembrane</keyword>
<keyword evidence="1" id="KW-1133">Transmembrane helix</keyword>
<dbReference type="Proteomes" id="UP000674938">
    <property type="component" value="Unassembled WGS sequence"/>
</dbReference>
<dbReference type="RefSeq" id="WP_209529351.1">
    <property type="nucleotide sequence ID" value="NZ_JAEEGA010000009.1"/>
</dbReference>
<evidence type="ECO:0000313" key="3">
    <source>
        <dbReference type="Proteomes" id="UP000674938"/>
    </source>
</evidence>
<sequence length="61" mass="6877">MLKKGLFIFFTLLSAIFLVISVISWNIYLGGCAFVMAVSLTRFLDADIKRRAPHEAIEKSN</sequence>
<evidence type="ECO:0000313" key="2">
    <source>
        <dbReference type="EMBL" id="MBP1042305.1"/>
    </source>
</evidence>
<gene>
    <name evidence="2" type="ORF">I6N95_14895</name>
</gene>
<reference evidence="2" key="1">
    <citation type="submission" date="2020-12" db="EMBL/GenBank/DDBJ databases">
        <title>Vagococcus allomyrinae sp. nov. and Enterococcus lavae sp. nov., isolated from the larvae of Allomyrina dichotoma.</title>
        <authorList>
            <person name="Lee S.D."/>
        </authorList>
    </citation>
    <scope>NUCLEOTIDE SEQUENCE</scope>
    <source>
        <strain evidence="2">BWB3-3</strain>
    </source>
</reference>
<dbReference type="AlphaFoldDB" id="A0A940P751"/>
<keyword evidence="3" id="KW-1185">Reference proteome</keyword>
<name>A0A940P751_9ENTE</name>
<comment type="caution">
    <text evidence="2">The sequence shown here is derived from an EMBL/GenBank/DDBJ whole genome shotgun (WGS) entry which is preliminary data.</text>
</comment>
<evidence type="ECO:0000256" key="1">
    <source>
        <dbReference type="SAM" id="Phobius"/>
    </source>
</evidence>
<protein>
    <submittedName>
        <fullName evidence="2">Uncharacterized protein</fullName>
    </submittedName>
</protein>
<feature type="transmembrane region" description="Helical" evidence="1">
    <location>
        <begin position="6"/>
        <end position="29"/>
    </location>
</feature>
<dbReference type="EMBL" id="JAEEGA010000009">
    <property type="protein sequence ID" value="MBP1042305.1"/>
    <property type="molecule type" value="Genomic_DNA"/>
</dbReference>
<keyword evidence="1" id="KW-0472">Membrane</keyword>
<organism evidence="2 3">
    <name type="scientific">Vagococcus allomyrinae</name>
    <dbReference type="NCBI Taxonomy" id="2794353"/>
    <lineage>
        <taxon>Bacteria</taxon>
        <taxon>Bacillati</taxon>
        <taxon>Bacillota</taxon>
        <taxon>Bacilli</taxon>
        <taxon>Lactobacillales</taxon>
        <taxon>Enterococcaceae</taxon>
        <taxon>Vagococcus</taxon>
    </lineage>
</organism>